<dbReference type="eggNOG" id="COG0277">
    <property type="taxonomic scope" value="Bacteria"/>
</dbReference>
<evidence type="ECO:0000256" key="4">
    <source>
        <dbReference type="ARBA" id="ARBA00022827"/>
    </source>
</evidence>
<dbReference type="GO" id="GO:0071949">
    <property type="term" value="F:FAD binding"/>
    <property type="evidence" value="ECO:0007669"/>
    <property type="project" value="InterPro"/>
</dbReference>
<dbReference type="PANTHER" id="PTHR42934:SF1">
    <property type="entry name" value="GLYCOLATE OXIDASE SUBUNIT GLCD"/>
    <property type="match status" value="1"/>
</dbReference>
<dbReference type="Gene3D" id="1.10.45.10">
    <property type="entry name" value="Vanillyl-alcohol Oxidase, Chain A, domain 4"/>
    <property type="match status" value="1"/>
</dbReference>
<sequence length="471" mass="50833">MSSHATQTVGSPKLSQAAVDKLKSICGEKNVITSKIGMYAYGYDGTLLFGVPSAIVFPETTQEVVDIVNFAREQGISLVPRGAGTNEAGGTIPVNGSITIGFSRMKKVIEVDVDNYVALVEPGVVNWDIQEILAKYGYYYPPDPASWKSSTLGGNLGECSGGPKCFKYGVTRDFIYGLEVVLPTGKVIWVGGNDFSSEPMYDMTRIIIGSEGTLGFITKIAIRILPIPAAKKTMLAIYNTPEDGSQSVADIVSAGIIPTTLEMMDNLIINTTEDFVHAGNPRDAGALLILEVDGHPGDLDEQVKTISEIVKKANAREFKVASSAAEVDQIWLARRVAFGSVARVRPNYGVNDITVPRSQFPAVIAGIEKVKKDFGVTIGVVAHAGDGNLHPLILFDQRNQDEVEVVHKAEKELCKLALGLEGTISGEHGIGLVKKPLLFQEFSAVTMDVFKKIKRAFDPKNTFNPTKLIDL</sequence>
<dbReference type="RefSeq" id="WP_013625666.1">
    <property type="nucleotide sequence ID" value="NC_015172.1"/>
</dbReference>
<keyword evidence="8" id="KW-1185">Reference proteome</keyword>
<organism evidence="7 8">
    <name type="scientific">Syntrophobotulus glycolicus (strain DSM 8271 / FlGlyR)</name>
    <dbReference type="NCBI Taxonomy" id="645991"/>
    <lineage>
        <taxon>Bacteria</taxon>
        <taxon>Bacillati</taxon>
        <taxon>Bacillota</taxon>
        <taxon>Clostridia</taxon>
        <taxon>Eubacteriales</taxon>
        <taxon>Desulfitobacteriaceae</taxon>
        <taxon>Syntrophobotulus</taxon>
    </lineage>
</organism>
<evidence type="ECO:0000259" key="6">
    <source>
        <dbReference type="PROSITE" id="PS51387"/>
    </source>
</evidence>
<feature type="domain" description="FAD-binding PCMH-type" evidence="6">
    <location>
        <begin position="48"/>
        <end position="227"/>
    </location>
</feature>
<dbReference type="Pfam" id="PF01565">
    <property type="entry name" value="FAD_binding_4"/>
    <property type="match status" value="1"/>
</dbReference>
<dbReference type="STRING" id="645991.Sgly_2517"/>
<dbReference type="InterPro" id="IPR016166">
    <property type="entry name" value="FAD-bd_PCMH"/>
</dbReference>
<dbReference type="PANTHER" id="PTHR42934">
    <property type="entry name" value="GLYCOLATE OXIDASE SUBUNIT GLCD"/>
    <property type="match status" value="1"/>
</dbReference>
<dbReference type="HOGENOM" id="CLU_017779_9_2_9"/>
<dbReference type="InterPro" id="IPR016169">
    <property type="entry name" value="FAD-bd_PCMH_sub2"/>
</dbReference>
<dbReference type="FunFam" id="1.10.45.10:FF:000001">
    <property type="entry name" value="D-lactate dehydrogenase mitochondrial"/>
    <property type="match status" value="1"/>
</dbReference>
<dbReference type="Proteomes" id="UP000007488">
    <property type="component" value="Chromosome"/>
</dbReference>
<dbReference type="SUPFAM" id="SSF56176">
    <property type="entry name" value="FAD-binding/transporter-associated domain-like"/>
    <property type="match status" value="1"/>
</dbReference>
<evidence type="ECO:0000256" key="1">
    <source>
        <dbReference type="ARBA" id="ARBA00001974"/>
    </source>
</evidence>
<dbReference type="InterPro" id="IPR016164">
    <property type="entry name" value="FAD-linked_Oxase-like_C"/>
</dbReference>
<comment type="similarity">
    <text evidence="2">Belongs to the FAD-binding oxidoreductase/transferase type 4 family.</text>
</comment>
<keyword evidence="4" id="KW-0274">FAD</keyword>
<dbReference type="Pfam" id="PF02913">
    <property type="entry name" value="FAD-oxidase_C"/>
    <property type="match status" value="1"/>
</dbReference>
<dbReference type="GO" id="GO:0004458">
    <property type="term" value="F:D-lactate dehydrogenase (cytochrome) activity"/>
    <property type="evidence" value="ECO:0007669"/>
    <property type="project" value="UniProtKB-EC"/>
</dbReference>
<protein>
    <submittedName>
        <fullName evidence="7">D-lactate dehydrogenase (Cytochrome)</fullName>
        <ecNumber evidence="7">1.1.2.4</ecNumber>
    </submittedName>
</protein>
<dbReference type="Gene3D" id="3.30.465.10">
    <property type="match status" value="1"/>
</dbReference>
<dbReference type="InterPro" id="IPR016171">
    <property type="entry name" value="Vanillyl_alc_oxidase_C-sub2"/>
</dbReference>
<dbReference type="EMBL" id="CP002547">
    <property type="protein sequence ID" value="ADY56801.1"/>
    <property type="molecule type" value="Genomic_DNA"/>
</dbReference>
<evidence type="ECO:0000256" key="5">
    <source>
        <dbReference type="ARBA" id="ARBA00023002"/>
    </source>
</evidence>
<dbReference type="SUPFAM" id="SSF55103">
    <property type="entry name" value="FAD-linked oxidases, C-terminal domain"/>
    <property type="match status" value="1"/>
</dbReference>
<dbReference type="AlphaFoldDB" id="F0SW17"/>
<evidence type="ECO:0000256" key="3">
    <source>
        <dbReference type="ARBA" id="ARBA00022630"/>
    </source>
</evidence>
<reference evidence="8" key="2">
    <citation type="submission" date="2011-02" db="EMBL/GenBank/DDBJ databases">
        <title>The complete genome of Syntrophobotulus glycolicus DSM 8271.</title>
        <authorList>
            <person name="Lucas S."/>
            <person name="Copeland A."/>
            <person name="Lapidus A."/>
            <person name="Bruce D."/>
            <person name="Goodwin L."/>
            <person name="Pitluck S."/>
            <person name="Kyrpides N."/>
            <person name="Mavromatis K."/>
            <person name="Pagani I."/>
            <person name="Ivanova N."/>
            <person name="Mikhailova N."/>
            <person name="Chertkov O."/>
            <person name="Held B."/>
            <person name="Detter J.C."/>
            <person name="Tapia R."/>
            <person name="Han C."/>
            <person name="Land M."/>
            <person name="Hauser L."/>
            <person name="Markowitz V."/>
            <person name="Cheng J.-F."/>
            <person name="Hugenholtz P."/>
            <person name="Woyke T."/>
            <person name="Wu D."/>
            <person name="Spring S."/>
            <person name="Schroeder M."/>
            <person name="Brambilla E."/>
            <person name="Klenk H.-P."/>
            <person name="Eisen J.A."/>
        </authorList>
    </citation>
    <scope>NUCLEOTIDE SEQUENCE [LARGE SCALE GENOMIC DNA]</scope>
    <source>
        <strain evidence="8">DSM 8271 / FlGlyR</strain>
    </source>
</reference>
<evidence type="ECO:0000256" key="2">
    <source>
        <dbReference type="ARBA" id="ARBA00008000"/>
    </source>
</evidence>
<gene>
    <name evidence="7" type="ordered locus">Sgly_2517</name>
</gene>
<comment type="cofactor">
    <cofactor evidence="1">
        <name>FAD</name>
        <dbReference type="ChEBI" id="CHEBI:57692"/>
    </cofactor>
</comment>
<evidence type="ECO:0000313" key="8">
    <source>
        <dbReference type="Proteomes" id="UP000007488"/>
    </source>
</evidence>
<keyword evidence="3" id="KW-0285">Flavoprotein</keyword>
<evidence type="ECO:0000313" key="7">
    <source>
        <dbReference type="EMBL" id="ADY56801.1"/>
    </source>
</evidence>
<reference evidence="7 8" key="1">
    <citation type="journal article" date="2011" name="Stand. Genomic Sci.">
        <title>Complete genome sequence of Syntrophobotulus glycolicus type strain (FlGlyR).</title>
        <authorList>
            <person name="Han C."/>
            <person name="Mwirichia R."/>
            <person name="Chertkov O."/>
            <person name="Held B."/>
            <person name="Lapidus A."/>
            <person name="Nolan M."/>
            <person name="Lucas S."/>
            <person name="Hammon N."/>
            <person name="Deshpande S."/>
            <person name="Cheng J.F."/>
            <person name="Tapia R."/>
            <person name="Goodwin L."/>
            <person name="Pitluck S."/>
            <person name="Huntemann M."/>
            <person name="Liolios K."/>
            <person name="Ivanova N."/>
            <person name="Pagani I."/>
            <person name="Mavromatis K."/>
            <person name="Ovchinikova G."/>
            <person name="Pati A."/>
            <person name="Chen A."/>
            <person name="Palaniappan K."/>
            <person name="Land M."/>
            <person name="Hauser L."/>
            <person name="Brambilla E.M."/>
            <person name="Rohde M."/>
            <person name="Spring S."/>
            <person name="Sikorski J."/>
            <person name="Goker M."/>
            <person name="Woyke T."/>
            <person name="Bristow J."/>
            <person name="Eisen J.A."/>
            <person name="Markowitz V."/>
            <person name="Hugenholtz P."/>
            <person name="Kyrpides N.C."/>
            <person name="Klenk H.P."/>
            <person name="Detter J.C."/>
        </authorList>
    </citation>
    <scope>NUCLEOTIDE SEQUENCE [LARGE SCALE GENOMIC DNA]</scope>
    <source>
        <strain evidence="8">DSM 8271 / FlGlyR</strain>
    </source>
</reference>
<accession>F0SW17</accession>
<dbReference type="InterPro" id="IPR051914">
    <property type="entry name" value="FAD-linked_OxidoTrans_Type4"/>
</dbReference>
<proteinExistence type="inferred from homology"/>
<dbReference type="KEGG" id="sgy:Sgly_2517"/>
<dbReference type="FunFam" id="3.30.70.2740:FF:000001">
    <property type="entry name" value="D-lactate dehydrogenase mitochondrial"/>
    <property type="match status" value="1"/>
</dbReference>
<dbReference type="InterPro" id="IPR036318">
    <property type="entry name" value="FAD-bd_PCMH-like_sf"/>
</dbReference>
<dbReference type="EC" id="1.1.2.4" evidence="7"/>
<dbReference type="Gene3D" id="3.30.70.2740">
    <property type="match status" value="1"/>
</dbReference>
<dbReference type="PROSITE" id="PS51387">
    <property type="entry name" value="FAD_PCMH"/>
    <property type="match status" value="1"/>
</dbReference>
<keyword evidence="5 7" id="KW-0560">Oxidoreductase</keyword>
<dbReference type="OrthoDB" id="9767256at2"/>
<name>F0SW17_SYNGF</name>
<dbReference type="InterPro" id="IPR004113">
    <property type="entry name" value="FAD-bd_oxidored_4_C"/>
</dbReference>
<dbReference type="InterPro" id="IPR006094">
    <property type="entry name" value="Oxid_FAD_bind_N"/>
</dbReference>